<dbReference type="Proteomes" id="UP000290092">
    <property type="component" value="Unassembled WGS sequence"/>
</dbReference>
<dbReference type="GO" id="GO:0030288">
    <property type="term" value="C:outer membrane-bounded periplasmic space"/>
    <property type="evidence" value="ECO:0007669"/>
    <property type="project" value="TreeGrafter"/>
</dbReference>
<dbReference type="AlphaFoldDB" id="A0AAX2AI32"/>
<dbReference type="PANTHER" id="PTHR36504:SF1">
    <property type="entry name" value="LIPOPOLYSACCHARIDE EXPORT SYSTEM PROTEIN LPTA"/>
    <property type="match status" value="1"/>
</dbReference>
<feature type="domain" description="Organic solvent tolerance-like N-terminal" evidence="4">
    <location>
        <begin position="22"/>
        <end position="135"/>
    </location>
</feature>
<keyword evidence="2" id="KW-0732">Signal</keyword>
<evidence type="ECO:0000256" key="3">
    <source>
        <dbReference type="ARBA" id="ARBA00022764"/>
    </source>
</evidence>
<evidence type="ECO:0000313" key="5">
    <source>
        <dbReference type="EMBL" id="RXK15693.1"/>
    </source>
</evidence>
<evidence type="ECO:0000256" key="1">
    <source>
        <dbReference type="ARBA" id="ARBA00022448"/>
    </source>
</evidence>
<dbReference type="GO" id="GO:0015920">
    <property type="term" value="P:lipopolysaccharide transport"/>
    <property type="evidence" value="ECO:0007669"/>
    <property type="project" value="InterPro"/>
</dbReference>
<keyword evidence="1" id="KW-0813">Transport</keyword>
<dbReference type="KEGG" id="amyt:AMYT_1722"/>
<dbReference type="GO" id="GO:0009279">
    <property type="term" value="C:cell outer membrane"/>
    <property type="evidence" value="ECO:0007669"/>
    <property type="project" value="TreeGrafter"/>
</dbReference>
<proteinExistence type="predicted"/>
<name>A0AAX2AI32_9BACT</name>
<dbReference type="RefSeq" id="WP_114842140.1">
    <property type="nucleotide sequence ID" value="NZ_CP031219.1"/>
</dbReference>
<dbReference type="InterPro" id="IPR005653">
    <property type="entry name" value="OstA-like_N"/>
</dbReference>
<dbReference type="InterPro" id="IPR014340">
    <property type="entry name" value="LptA"/>
</dbReference>
<dbReference type="GO" id="GO:0001530">
    <property type="term" value="F:lipopolysaccharide binding"/>
    <property type="evidence" value="ECO:0007669"/>
    <property type="project" value="InterPro"/>
</dbReference>
<dbReference type="GO" id="GO:0017089">
    <property type="term" value="F:glycolipid transfer activity"/>
    <property type="evidence" value="ECO:0007669"/>
    <property type="project" value="TreeGrafter"/>
</dbReference>
<sequence>MKYFLLSLVASSMLFAQEKLVIDAKKFEANDAKGISIFTGDVKLRKAKDKLDADRLEVYMSSKDSEKRVPLKYIAIGNVSFDIISKDKEYEGKGNKVIYYPNKEEYEIIGNGYIKEKVEDRKIYGDKIFINQTTGEAKVSGTEDKPVRFIINLDNNKDSAKADK</sequence>
<dbReference type="NCBIfam" id="TIGR03002">
    <property type="entry name" value="outer_YhbN_LptA"/>
    <property type="match status" value="1"/>
</dbReference>
<keyword evidence="6" id="KW-1185">Reference proteome</keyword>
<comment type="caution">
    <text evidence="5">The sequence shown here is derived from an EMBL/GenBank/DDBJ whole genome shotgun (WGS) entry which is preliminary data.</text>
</comment>
<evidence type="ECO:0000313" key="6">
    <source>
        <dbReference type="Proteomes" id="UP000290092"/>
    </source>
</evidence>
<dbReference type="PANTHER" id="PTHR36504">
    <property type="entry name" value="LIPOPOLYSACCHARIDE EXPORT SYSTEM PROTEIN LPTA"/>
    <property type="match status" value="1"/>
</dbReference>
<dbReference type="Gene3D" id="2.60.450.10">
    <property type="entry name" value="Lipopolysaccharide (LPS) transport protein A like domain"/>
    <property type="match status" value="1"/>
</dbReference>
<dbReference type="InterPro" id="IPR052037">
    <property type="entry name" value="LPS_export_LptA"/>
</dbReference>
<protein>
    <submittedName>
        <fullName evidence="5">Lipopolysaccharide transport periplasmic protein LptA</fullName>
    </submittedName>
</protein>
<keyword evidence="3" id="KW-0574">Periplasm</keyword>
<organism evidence="5 6">
    <name type="scientific">Malaciobacter mytili LMG 24559</name>
    <dbReference type="NCBI Taxonomy" id="1032238"/>
    <lineage>
        <taxon>Bacteria</taxon>
        <taxon>Pseudomonadati</taxon>
        <taxon>Campylobacterota</taxon>
        <taxon>Epsilonproteobacteria</taxon>
        <taxon>Campylobacterales</taxon>
        <taxon>Arcobacteraceae</taxon>
        <taxon>Malaciobacter</taxon>
    </lineage>
</organism>
<reference evidence="5 6" key="1">
    <citation type="submission" date="2017-09" db="EMBL/GenBank/DDBJ databases">
        <title>Genomics of the genus Arcobacter.</title>
        <authorList>
            <person name="Perez-Cataluna A."/>
            <person name="Figueras M.J."/>
            <person name="Salas-Masso N."/>
        </authorList>
    </citation>
    <scope>NUCLEOTIDE SEQUENCE [LARGE SCALE GENOMIC DNA]</scope>
    <source>
        <strain evidence="5 6">CECT 7386</strain>
    </source>
</reference>
<accession>A0AAX2AI32</accession>
<evidence type="ECO:0000259" key="4">
    <source>
        <dbReference type="Pfam" id="PF03968"/>
    </source>
</evidence>
<dbReference type="EMBL" id="NXID01000023">
    <property type="protein sequence ID" value="RXK15693.1"/>
    <property type="molecule type" value="Genomic_DNA"/>
</dbReference>
<evidence type="ECO:0000256" key="2">
    <source>
        <dbReference type="ARBA" id="ARBA00022729"/>
    </source>
</evidence>
<dbReference type="Pfam" id="PF03968">
    <property type="entry name" value="LptD_N"/>
    <property type="match status" value="1"/>
</dbReference>
<gene>
    <name evidence="5" type="primary">lptA</name>
    <name evidence="5" type="ORF">CP985_07220</name>
</gene>